<sequence length="78" mass="8882">MRWLTSLIKNKVGSRLMARIEEESRGWKCECPACGAVYSVWEYGGIRYKAGGTKKTLVRCRDCGGQHWMTVAWKPDAN</sequence>
<protein>
    <submittedName>
        <fullName evidence="1">Uncharacterized protein</fullName>
    </submittedName>
</protein>
<dbReference type="AlphaFoldDB" id="A0A251X093"/>
<reference evidence="1 2" key="1">
    <citation type="submission" date="2016-12" db="EMBL/GenBank/DDBJ databases">
        <title>The draft genome sequence of HSLHS2.</title>
        <authorList>
            <person name="Hu D."/>
            <person name="Wang L."/>
            <person name="Shao Z."/>
        </authorList>
    </citation>
    <scope>NUCLEOTIDE SEQUENCE [LARGE SCALE GENOMIC DNA]</scope>
    <source>
        <strain evidence="1">MCCC 1A06712</strain>
    </source>
</reference>
<organism evidence="1 2">
    <name type="scientific">Marivivens niveibacter</name>
    <dbReference type="NCBI Taxonomy" id="1930667"/>
    <lineage>
        <taxon>Bacteria</taxon>
        <taxon>Pseudomonadati</taxon>
        <taxon>Pseudomonadota</taxon>
        <taxon>Alphaproteobacteria</taxon>
        <taxon>Rhodobacterales</taxon>
        <taxon>Paracoccaceae</taxon>
        <taxon>Marivivens group</taxon>
        <taxon>Marivivens</taxon>
    </lineage>
</organism>
<proteinExistence type="predicted"/>
<dbReference type="Proteomes" id="UP000194664">
    <property type="component" value="Unassembled WGS sequence"/>
</dbReference>
<dbReference type="OrthoDB" id="7875121at2"/>
<comment type="caution">
    <text evidence="1">The sequence shown here is derived from an EMBL/GenBank/DDBJ whole genome shotgun (WGS) entry which is preliminary data.</text>
</comment>
<evidence type="ECO:0000313" key="1">
    <source>
        <dbReference type="EMBL" id="OUD09981.1"/>
    </source>
</evidence>
<dbReference type="RefSeq" id="WP_086449634.1">
    <property type="nucleotide sequence ID" value="NZ_MSPP01000001.1"/>
</dbReference>
<accession>A0A251X093</accession>
<gene>
    <name evidence="1" type="ORF">BVC71_00200</name>
</gene>
<keyword evidence="2" id="KW-1185">Reference proteome</keyword>
<evidence type="ECO:0000313" key="2">
    <source>
        <dbReference type="Proteomes" id="UP000194664"/>
    </source>
</evidence>
<name>A0A251X093_9RHOB</name>
<dbReference type="EMBL" id="MSPP01000001">
    <property type="protein sequence ID" value="OUD09981.1"/>
    <property type="molecule type" value="Genomic_DNA"/>
</dbReference>